<dbReference type="Proteomes" id="UP000183042">
    <property type="component" value="Unassembled WGS sequence"/>
</dbReference>
<evidence type="ECO:0000313" key="2">
    <source>
        <dbReference type="Proteomes" id="UP000183042"/>
    </source>
</evidence>
<evidence type="ECO:0000313" key="1">
    <source>
        <dbReference type="EMBL" id="SDO90641.1"/>
    </source>
</evidence>
<organism evidence="1 2">
    <name type="scientific">Pseudomonas congelans</name>
    <dbReference type="NCBI Taxonomy" id="200452"/>
    <lineage>
        <taxon>Bacteria</taxon>
        <taxon>Pseudomonadati</taxon>
        <taxon>Pseudomonadota</taxon>
        <taxon>Gammaproteobacteria</taxon>
        <taxon>Pseudomonadales</taxon>
        <taxon>Pseudomonadaceae</taxon>
        <taxon>Pseudomonas</taxon>
    </lineage>
</organism>
<accession>A0A1H0NDC0</accession>
<sequence>MINILVIAIGGIFILVAFLFAAWSANNTRKIDVREKYYNEFMKRKSEREKLRISR</sequence>
<comment type="caution">
    <text evidence="1">The sequence shown here is derived from an EMBL/GenBank/DDBJ whole genome shotgun (WGS) entry which is preliminary data.</text>
</comment>
<protein>
    <submittedName>
        <fullName evidence="1">Uncharacterized protein</fullName>
    </submittedName>
</protein>
<dbReference type="EMBL" id="FNJH01000002">
    <property type="protein sequence ID" value="SDO90641.1"/>
    <property type="molecule type" value="Genomic_DNA"/>
</dbReference>
<keyword evidence="2" id="KW-1185">Reference proteome</keyword>
<proteinExistence type="predicted"/>
<reference evidence="1 2" key="1">
    <citation type="submission" date="2016-10" db="EMBL/GenBank/DDBJ databases">
        <authorList>
            <person name="Varghese N."/>
            <person name="Submissions S."/>
        </authorList>
    </citation>
    <scope>NUCLEOTIDE SEQUENCE [LARGE SCALE GENOMIC DNA]</scope>
    <source>
        <strain evidence="1 2">DSM 14939</strain>
    </source>
</reference>
<name>A0A1H0NDC0_9PSED</name>
<gene>
    <name evidence="1" type="ORF">SAMN05216596_102207</name>
</gene>